<evidence type="ECO:0000313" key="2">
    <source>
        <dbReference type="Proteomes" id="UP000009100"/>
    </source>
</evidence>
<accession>B7VU23</accession>
<evidence type="ECO:0000313" key="1">
    <source>
        <dbReference type="EMBL" id="CAV27687.1"/>
    </source>
</evidence>
<dbReference type="HOGENOM" id="CLU_2792974_0_0_6"/>
<dbReference type="EMBL" id="FM954973">
    <property type="protein sequence ID" value="CAV27687.1"/>
    <property type="molecule type" value="Genomic_DNA"/>
</dbReference>
<dbReference type="KEGG" id="vsp:VS_II1496"/>
<sequence>MSSAFDAVWIAVWGSSLQAMLLATKIESGIVKKITLRKACISKTNVSVNDVPIMDRSKPCIGQGLLFI</sequence>
<organism evidence="1 2">
    <name type="scientific">Vibrio atlanticus (strain LGP32)</name>
    <name type="common">Vibrio splendidus (strain Mel32)</name>
    <dbReference type="NCBI Taxonomy" id="575788"/>
    <lineage>
        <taxon>Bacteria</taxon>
        <taxon>Pseudomonadati</taxon>
        <taxon>Pseudomonadota</taxon>
        <taxon>Gammaproteobacteria</taxon>
        <taxon>Vibrionales</taxon>
        <taxon>Vibrionaceae</taxon>
        <taxon>Vibrio</taxon>
    </lineage>
</organism>
<proteinExistence type="predicted"/>
<gene>
    <name evidence="1" type="ordered locus">VS_II1496</name>
</gene>
<reference evidence="1 2" key="1">
    <citation type="submission" date="2009-02" db="EMBL/GenBank/DDBJ databases">
        <title>Vibrio splendidus str. LGP32 complete genome.</title>
        <authorList>
            <person name="Mazel D."/>
            <person name="Le Roux F."/>
        </authorList>
    </citation>
    <scope>NUCLEOTIDE SEQUENCE [LARGE SCALE GENOMIC DNA]</scope>
    <source>
        <strain evidence="1 2">LGP32</strain>
    </source>
</reference>
<protein>
    <submittedName>
        <fullName evidence="1">Uncharacterized protein</fullName>
    </submittedName>
</protein>
<dbReference type="Proteomes" id="UP000009100">
    <property type="component" value="Chromosome 2"/>
</dbReference>
<dbReference type="AlphaFoldDB" id="B7VU23"/>
<name>B7VU23_VIBA3</name>